<evidence type="ECO:0000313" key="2">
    <source>
        <dbReference type="Proteomes" id="UP000234681"/>
    </source>
</evidence>
<sequence length="71" mass="7880">MASNSLKSMWLCLLNDKINEVMCTSLLIEDESKEGDSDCPSLQAGVFSELGWLAQSSLLWHLPVLPRCEPV</sequence>
<accession>A6HAK6</accession>
<proteinExistence type="predicted"/>
<evidence type="ECO:0000313" key="1">
    <source>
        <dbReference type="EMBL" id="EDM03061.1"/>
    </source>
</evidence>
<organism evidence="1 2">
    <name type="scientific">Rattus norvegicus</name>
    <name type="common">Rat</name>
    <dbReference type="NCBI Taxonomy" id="10116"/>
    <lineage>
        <taxon>Eukaryota</taxon>
        <taxon>Metazoa</taxon>
        <taxon>Chordata</taxon>
        <taxon>Craniata</taxon>
        <taxon>Vertebrata</taxon>
        <taxon>Euteleostomi</taxon>
        <taxon>Mammalia</taxon>
        <taxon>Eutheria</taxon>
        <taxon>Euarchontoglires</taxon>
        <taxon>Glires</taxon>
        <taxon>Rodentia</taxon>
        <taxon>Myomorpha</taxon>
        <taxon>Muroidea</taxon>
        <taxon>Muridae</taxon>
        <taxon>Murinae</taxon>
        <taxon>Rattus</taxon>
    </lineage>
</organism>
<dbReference type="EMBL" id="CH473947">
    <property type="protein sequence ID" value="EDM03061.1"/>
    <property type="molecule type" value="Genomic_DNA"/>
</dbReference>
<name>A6HAK6_RAT</name>
<dbReference type="AlphaFoldDB" id="A6HAK6"/>
<dbReference type="Proteomes" id="UP000234681">
    <property type="component" value="Chromosome 6"/>
</dbReference>
<reference evidence="2" key="1">
    <citation type="submission" date="2005-09" db="EMBL/GenBank/DDBJ databases">
        <authorList>
            <person name="Mural R.J."/>
            <person name="Li P.W."/>
            <person name="Adams M.D."/>
            <person name="Amanatides P.G."/>
            <person name="Baden-Tillson H."/>
            <person name="Barnstead M."/>
            <person name="Chin S.H."/>
            <person name="Dew I."/>
            <person name="Evans C.A."/>
            <person name="Ferriera S."/>
            <person name="Flanigan M."/>
            <person name="Fosler C."/>
            <person name="Glodek A."/>
            <person name="Gu Z."/>
            <person name="Holt R.A."/>
            <person name="Jennings D."/>
            <person name="Kraft C.L."/>
            <person name="Lu F."/>
            <person name="Nguyen T."/>
            <person name="Nusskern D.R."/>
            <person name="Pfannkoch C.M."/>
            <person name="Sitter C."/>
            <person name="Sutton G.G."/>
            <person name="Venter J.C."/>
            <person name="Wang Z."/>
            <person name="Woodage T."/>
            <person name="Zheng X.H."/>
            <person name="Zhong F."/>
        </authorList>
    </citation>
    <scope>NUCLEOTIDE SEQUENCE [LARGE SCALE GENOMIC DNA]</scope>
    <source>
        <strain>BN</strain>
        <strain evidence="2">Sprague-Dawley</strain>
    </source>
</reference>
<protein>
    <submittedName>
        <fullName evidence="1">RCG62214</fullName>
    </submittedName>
</protein>
<gene>
    <name evidence="1" type="ORF">rCG_62214</name>
</gene>